<evidence type="ECO:0000313" key="1">
    <source>
        <dbReference type="EMBL" id="JAH06420.1"/>
    </source>
</evidence>
<protein>
    <submittedName>
        <fullName evidence="1">Uncharacterized protein</fullName>
    </submittedName>
</protein>
<reference evidence="1" key="2">
    <citation type="journal article" date="2015" name="Fish Shellfish Immunol.">
        <title>Early steps in the European eel (Anguilla anguilla)-Vibrio vulnificus interaction in the gills: Role of the RtxA13 toxin.</title>
        <authorList>
            <person name="Callol A."/>
            <person name="Pajuelo D."/>
            <person name="Ebbesson L."/>
            <person name="Teles M."/>
            <person name="MacKenzie S."/>
            <person name="Amaro C."/>
        </authorList>
    </citation>
    <scope>NUCLEOTIDE SEQUENCE</scope>
</reference>
<dbReference type="AlphaFoldDB" id="A0A0E9PQS7"/>
<organism evidence="1">
    <name type="scientific">Anguilla anguilla</name>
    <name type="common">European freshwater eel</name>
    <name type="synonym">Muraena anguilla</name>
    <dbReference type="NCBI Taxonomy" id="7936"/>
    <lineage>
        <taxon>Eukaryota</taxon>
        <taxon>Metazoa</taxon>
        <taxon>Chordata</taxon>
        <taxon>Craniata</taxon>
        <taxon>Vertebrata</taxon>
        <taxon>Euteleostomi</taxon>
        <taxon>Actinopterygii</taxon>
        <taxon>Neopterygii</taxon>
        <taxon>Teleostei</taxon>
        <taxon>Anguilliformes</taxon>
        <taxon>Anguillidae</taxon>
        <taxon>Anguilla</taxon>
    </lineage>
</organism>
<reference evidence="1" key="1">
    <citation type="submission" date="2014-11" db="EMBL/GenBank/DDBJ databases">
        <authorList>
            <person name="Amaro Gonzalez C."/>
        </authorList>
    </citation>
    <scope>NUCLEOTIDE SEQUENCE</scope>
</reference>
<sequence>MNRALFVPVEKHIYSESLSQQ</sequence>
<accession>A0A0E9PQS7</accession>
<dbReference type="EMBL" id="GBXM01102157">
    <property type="protein sequence ID" value="JAH06420.1"/>
    <property type="molecule type" value="Transcribed_RNA"/>
</dbReference>
<name>A0A0E9PQS7_ANGAN</name>
<proteinExistence type="predicted"/>